<dbReference type="KEGG" id="tpx:Turpa_1989"/>
<dbReference type="EMBL" id="CP002959">
    <property type="protein sequence ID" value="AFM12636.1"/>
    <property type="molecule type" value="Genomic_DNA"/>
</dbReference>
<keyword evidence="3" id="KW-0560">Oxidoreductase</keyword>
<dbReference type="PRINTS" id="PR00081">
    <property type="entry name" value="GDHRDH"/>
</dbReference>
<reference evidence="5 6" key="1">
    <citation type="submission" date="2012-06" db="EMBL/GenBank/DDBJ databases">
        <title>The complete chromosome of genome of Turneriella parva DSM 21527.</title>
        <authorList>
            <consortium name="US DOE Joint Genome Institute (JGI-PGF)"/>
            <person name="Lucas S."/>
            <person name="Han J."/>
            <person name="Lapidus A."/>
            <person name="Bruce D."/>
            <person name="Goodwin L."/>
            <person name="Pitluck S."/>
            <person name="Peters L."/>
            <person name="Kyrpides N."/>
            <person name="Mavromatis K."/>
            <person name="Ivanova N."/>
            <person name="Mikhailova N."/>
            <person name="Chertkov O."/>
            <person name="Detter J.C."/>
            <person name="Tapia R."/>
            <person name="Han C."/>
            <person name="Land M."/>
            <person name="Hauser L."/>
            <person name="Markowitz V."/>
            <person name="Cheng J.-F."/>
            <person name="Hugenholtz P."/>
            <person name="Woyke T."/>
            <person name="Wu D."/>
            <person name="Gronow S."/>
            <person name="Wellnitz S."/>
            <person name="Brambilla E."/>
            <person name="Klenk H.-P."/>
            <person name="Eisen J.A."/>
        </authorList>
    </citation>
    <scope>NUCLEOTIDE SEQUENCE [LARGE SCALE GENOMIC DNA]</scope>
    <source>
        <strain evidence="6">ATCC BAA-1111 / DSM 21527 / NCTC 11395 / H</strain>
    </source>
</reference>
<accession>I4B5S9</accession>
<dbReference type="PATRIC" id="fig|869212.3.peg.1993"/>
<dbReference type="PANTHER" id="PTHR43963:SF6">
    <property type="entry name" value="CHAIN DEHYDROGENASE FAMILY PROTEIN, PUTATIVE (AFU_ORTHOLOGUE AFUA_3G15350)-RELATED"/>
    <property type="match status" value="1"/>
</dbReference>
<dbReference type="SUPFAM" id="SSF51735">
    <property type="entry name" value="NAD(P)-binding Rossmann-fold domains"/>
    <property type="match status" value="1"/>
</dbReference>
<proteinExistence type="inferred from homology"/>
<protein>
    <submittedName>
        <fullName evidence="5">Short-chain dehydrogenase/reductase SDR</fullName>
    </submittedName>
</protein>
<dbReference type="Pfam" id="PF00106">
    <property type="entry name" value="adh_short"/>
    <property type="match status" value="1"/>
</dbReference>
<dbReference type="Gene3D" id="3.40.50.720">
    <property type="entry name" value="NAD(P)-binding Rossmann-like Domain"/>
    <property type="match status" value="1"/>
</dbReference>
<dbReference type="GO" id="GO:0016616">
    <property type="term" value="F:oxidoreductase activity, acting on the CH-OH group of donors, NAD or NADP as acceptor"/>
    <property type="evidence" value="ECO:0007669"/>
    <property type="project" value="InterPro"/>
</dbReference>
<dbReference type="CDD" id="cd05324">
    <property type="entry name" value="carb_red_PTCR-like_SDR_c"/>
    <property type="match status" value="1"/>
</dbReference>
<evidence type="ECO:0000313" key="6">
    <source>
        <dbReference type="Proteomes" id="UP000006048"/>
    </source>
</evidence>
<evidence type="ECO:0000256" key="3">
    <source>
        <dbReference type="ARBA" id="ARBA00023002"/>
    </source>
</evidence>
<dbReference type="PRINTS" id="PR00080">
    <property type="entry name" value="SDRFAMILY"/>
</dbReference>
<gene>
    <name evidence="5" type="ordered locus">Turpa_1989</name>
</gene>
<organism evidence="5 6">
    <name type="scientific">Turneriella parva (strain ATCC BAA-1111 / DSM 21527 / NCTC 11395 / H)</name>
    <name type="common">Leptospira parva</name>
    <dbReference type="NCBI Taxonomy" id="869212"/>
    <lineage>
        <taxon>Bacteria</taxon>
        <taxon>Pseudomonadati</taxon>
        <taxon>Spirochaetota</taxon>
        <taxon>Spirochaetia</taxon>
        <taxon>Leptospirales</taxon>
        <taxon>Leptospiraceae</taxon>
        <taxon>Turneriella</taxon>
    </lineage>
</organism>
<evidence type="ECO:0000256" key="4">
    <source>
        <dbReference type="RuleBase" id="RU000363"/>
    </source>
</evidence>
<keyword evidence="6" id="KW-1185">Reference proteome</keyword>
<keyword evidence="2" id="KW-0521">NADP</keyword>
<dbReference type="RefSeq" id="WP_014803143.1">
    <property type="nucleotide sequence ID" value="NC_018020.1"/>
</dbReference>
<dbReference type="InterPro" id="IPR036291">
    <property type="entry name" value="NAD(P)-bd_dom_sf"/>
</dbReference>
<dbReference type="Proteomes" id="UP000006048">
    <property type="component" value="Chromosome"/>
</dbReference>
<dbReference type="InterPro" id="IPR045313">
    <property type="entry name" value="CBR1-like"/>
</dbReference>
<name>I4B5S9_TURPD</name>
<comment type="similarity">
    <text evidence="1 4">Belongs to the short-chain dehydrogenases/reductases (SDR) family.</text>
</comment>
<evidence type="ECO:0000256" key="2">
    <source>
        <dbReference type="ARBA" id="ARBA00022857"/>
    </source>
</evidence>
<dbReference type="OrthoDB" id="5786478at2"/>
<sequence length="229" mass="25074">MKVILVTGANRGIGKETIRQLARSGHKTILTGRNPDHVRDAQDDLAAEGVITDACACDVRDEKQVRHLVQYVEERYGKLDVLVNNAGIFLEGSDSTKADIDIIRQTFDTNVLGPYRMIEALLPLLRKSGDARIINLSSGMGGLTEMNGGYPGYRISKTALNAVTRIFANDLAADKISVNSVCPGWVKTDMGGERATREVEQGAETIVWLATADKVPTGKFLRDKKEISW</sequence>
<evidence type="ECO:0000256" key="1">
    <source>
        <dbReference type="ARBA" id="ARBA00006484"/>
    </source>
</evidence>
<evidence type="ECO:0000313" key="5">
    <source>
        <dbReference type="EMBL" id="AFM12636.1"/>
    </source>
</evidence>
<dbReference type="PANTHER" id="PTHR43963">
    <property type="entry name" value="CARBONYL REDUCTASE 1-RELATED"/>
    <property type="match status" value="1"/>
</dbReference>
<dbReference type="AlphaFoldDB" id="I4B5S9"/>
<dbReference type="InterPro" id="IPR002347">
    <property type="entry name" value="SDR_fam"/>
</dbReference>
<dbReference type="STRING" id="869212.Turpa_1989"/>
<dbReference type="HOGENOM" id="CLU_010194_9_0_12"/>